<sequence>MAASGDVPGQGWLNPLLPIPERVALLLEAMTLEEKIQQMGNNAPAIDRLGIKEYNWWNECLHGVARNGRATVFPQAIGMAATFDEALIYEVSSAIGKEARIKFNIAQQLGNYAQYSGLTFWTPNVNIFRDPRWGRGQETYGEDPFLTSRMGVNFVKGLQGDDPRYLQAAACAKHFAVHSGPEKLRHEFDAVCSKQDLYETYLPAFKALVTEANVESVMGAYNRVYGIPACGSEFLLQEVLREDWNFQGHVVSDCGAIEDFHAHHQVTPNPIASAAMALKAGTDLNCGGVYGTHLLTAVEQGLVSEDLVDERLGKLLTTKFKLGFFDPVETLPFNSLDESLVGGEAHTELAYQMAAKSLVLLKNDNQVLPLSTDIKNLYVVGPNATSSEVLLGNYFGLAGRTYNILDGIVSNVSLGTTINYKQGVLMDHPNANPIDWSTGEAKAADACIAVMGISPAMEGEEGEAIASAALGDRPDLGLPQHQVEYLKTIKEGSDNPLIVVLTGGSPFVLPEIAEIADAIIMAWYPGQEGGRAVGDMIFGKFSPSGKLPITFPQSISQLPAYEDYSMKGRTYRYMEEAPLYPFGYGLSYTNFEILDLQLSHKKLKKGAPLRATATLRNSGNFDAENVLQLYISGYQVPFEAPNYSLKGFERIYLKAGEEKTIDFELEADDLSLYNAAGELVQPKGALTITVADQSPHLGKFQQGINALSTQVIIK</sequence>
<dbReference type="InterPro" id="IPR002772">
    <property type="entry name" value="Glyco_hydro_3_C"/>
</dbReference>
<dbReference type="EMBL" id="BQKE01000005">
    <property type="protein sequence ID" value="GJM64414.1"/>
    <property type="molecule type" value="Genomic_DNA"/>
</dbReference>
<organism evidence="5 6">
    <name type="scientific">Persicobacter diffluens</name>
    <dbReference type="NCBI Taxonomy" id="981"/>
    <lineage>
        <taxon>Bacteria</taxon>
        <taxon>Pseudomonadati</taxon>
        <taxon>Bacteroidota</taxon>
        <taxon>Cytophagia</taxon>
        <taxon>Cytophagales</taxon>
        <taxon>Persicobacteraceae</taxon>
        <taxon>Persicobacter</taxon>
    </lineage>
</organism>
<dbReference type="SUPFAM" id="SSF51445">
    <property type="entry name" value="(Trans)glycosidases"/>
    <property type="match status" value="1"/>
</dbReference>
<evidence type="ECO:0000256" key="1">
    <source>
        <dbReference type="ARBA" id="ARBA00005336"/>
    </source>
</evidence>
<dbReference type="InterPro" id="IPR036881">
    <property type="entry name" value="Glyco_hydro_3_C_sf"/>
</dbReference>
<accession>A0AAN4W3W3</accession>
<dbReference type="Pfam" id="PF14310">
    <property type="entry name" value="Fn3-like"/>
    <property type="match status" value="1"/>
</dbReference>
<evidence type="ECO:0000259" key="4">
    <source>
        <dbReference type="SMART" id="SM01217"/>
    </source>
</evidence>
<dbReference type="InterPro" id="IPR017853">
    <property type="entry name" value="GH"/>
</dbReference>
<dbReference type="InterPro" id="IPR026891">
    <property type="entry name" value="Fn3-like"/>
</dbReference>
<feature type="domain" description="Fibronectin type III-like" evidence="4">
    <location>
        <begin position="625"/>
        <end position="694"/>
    </location>
</feature>
<dbReference type="GO" id="GO:0031222">
    <property type="term" value="P:arabinan catabolic process"/>
    <property type="evidence" value="ECO:0007669"/>
    <property type="project" value="TreeGrafter"/>
</dbReference>
<dbReference type="SUPFAM" id="SSF52279">
    <property type="entry name" value="Beta-D-glucan exohydrolase, C-terminal domain"/>
    <property type="match status" value="1"/>
</dbReference>
<comment type="caution">
    <text evidence="5">The sequence shown here is derived from an EMBL/GenBank/DDBJ whole genome shotgun (WGS) entry which is preliminary data.</text>
</comment>
<reference evidence="5 6" key="1">
    <citation type="submission" date="2021-12" db="EMBL/GenBank/DDBJ databases">
        <title>Genome sequencing of bacteria with rrn-lacking chromosome and rrn-plasmid.</title>
        <authorList>
            <person name="Anda M."/>
            <person name="Iwasaki W."/>
        </authorList>
    </citation>
    <scope>NUCLEOTIDE SEQUENCE [LARGE SCALE GENOMIC DNA]</scope>
    <source>
        <strain evidence="5 6">NBRC 15940</strain>
    </source>
</reference>
<dbReference type="Gene3D" id="3.20.20.300">
    <property type="entry name" value="Glycoside hydrolase, family 3, N-terminal domain"/>
    <property type="match status" value="1"/>
</dbReference>
<dbReference type="Proteomes" id="UP001310022">
    <property type="component" value="Unassembled WGS sequence"/>
</dbReference>
<dbReference type="PANTHER" id="PTHR42721">
    <property type="entry name" value="SUGAR HYDROLASE-RELATED"/>
    <property type="match status" value="1"/>
</dbReference>
<dbReference type="PRINTS" id="PR00133">
    <property type="entry name" value="GLHYDRLASE3"/>
</dbReference>
<dbReference type="InterPro" id="IPR036962">
    <property type="entry name" value="Glyco_hydro_3_N_sf"/>
</dbReference>
<comment type="similarity">
    <text evidence="1">Belongs to the glycosyl hydrolase 3 family.</text>
</comment>
<keyword evidence="6" id="KW-1185">Reference proteome</keyword>
<dbReference type="Pfam" id="PF00933">
    <property type="entry name" value="Glyco_hydro_3"/>
    <property type="match status" value="1"/>
</dbReference>
<dbReference type="Pfam" id="PF01915">
    <property type="entry name" value="Glyco_hydro_3_C"/>
    <property type="match status" value="1"/>
</dbReference>
<evidence type="ECO:0000256" key="2">
    <source>
        <dbReference type="ARBA" id="ARBA00022729"/>
    </source>
</evidence>
<dbReference type="GO" id="GO:0045493">
    <property type="term" value="P:xylan catabolic process"/>
    <property type="evidence" value="ECO:0007669"/>
    <property type="project" value="InterPro"/>
</dbReference>
<keyword evidence="2" id="KW-0732">Signal</keyword>
<dbReference type="PANTHER" id="PTHR42721:SF3">
    <property type="entry name" value="BETA-D-XYLOSIDASE 5-RELATED"/>
    <property type="match status" value="1"/>
</dbReference>
<dbReference type="InterPro" id="IPR044993">
    <property type="entry name" value="BXL"/>
</dbReference>
<keyword evidence="3 5" id="KW-0378">Hydrolase</keyword>
<evidence type="ECO:0000256" key="3">
    <source>
        <dbReference type="ARBA" id="ARBA00022801"/>
    </source>
</evidence>
<dbReference type="GO" id="GO:0046556">
    <property type="term" value="F:alpha-L-arabinofuranosidase activity"/>
    <property type="evidence" value="ECO:0007669"/>
    <property type="project" value="TreeGrafter"/>
</dbReference>
<dbReference type="InterPro" id="IPR013783">
    <property type="entry name" value="Ig-like_fold"/>
</dbReference>
<name>A0AAN4W3W3_9BACT</name>
<evidence type="ECO:0000313" key="6">
    <source>
        <dbReference type="Proteomes" id="UP001310022"/>
    </source>
</evidence>
<gene>
    <name evidence="5" type="ORF">PEDI_49660</name>
</gene>
<dbReference type="SMART" id="SM01217">
    <property type="entry name" value="Fn3_like"/>
    <property type="match status" value="1"/>
</dbReference>
<dbReference type="GO" id="GO:0009044">
    <property type="term" value="F:xylan 1,4-beta-xylosidase activity"/>
    <property type="evidence" value="ECO:0007669"/>
    <property type="project" value="InterPro"/>
</dbReference>
<dbReference type="InterPro" id="IPR001764">
    <property type="entry name" value="Glyco_hydro_3_N"/>
</dbReference>
<dbReference type="AlphaFoldDB" id="A0AAN4W3W3"/>
<evidence type="ECO:0000313" key="5">
    <source>
        <dbReference type="EMBL" id="GJM64414.1"/>
    </source>
</evidence>
<protein>
    <submittedName>
        <fullName evidence="5">Glycosyl hydrolase</fullName>
    </submittedName>
</protein>
<dbReference type="Gene3D" id="3.40.50.1700">
    <property type="entry name" value="Glycoside hydrolase family 3 C-terminal domain"/>
    <property type="match status" value="1"/>
</dbReference>
<dbReference type="Gene3D" id="2.60.40.10">
    <property type="entry name" value="Immunoglobulins"/>
    <property type="match status" value="1"/>
</dbReference>
<proteinExistence type="inferred from homology"/>